<dbReference type="GO" id="GO:0004519">
    <property type="term" value="F:endonuclease activity"/>
    <property type="evidence" value="ECO:0007669"/>
    <property type="project" value="InterPro"/>
</dbReference>
<dbReference type="InterPro" id="IPR002711">
    <property type="entry name" value="HNH"/>
</dbReference>
<keyword evidence="3" id="KW-1185">Reference proteome</keyword>
<dbReference type="GO" id="GO:0003676">
    <property type="term" value="F:nucleic acid binding"/>
    <property type="evidence" value="ECO:0007669"/>
    <property type="project" value="InterPro"/>
</dbReference>
<dbReference type="KEGG" id="oai:OLEAN_C26340"/>
<dbReference type="Pfam" id="PF01844">
    <property type="entry name" value="HNH"/>
    <property type="match status" value="1"/>
</dbReference>
<dbReference type="InterPro" id="IPR003615">
    <property type="entry name" value="HNH_nuc"/>
</dbReference>
<dbReference type="SMART" id="SM00507">
    <property type="entry name" value="HNHc"/>
    <property type="match status" value="1"/>
</dbReference>
<protein>
    <recommendedName>
        <fullName evidence="1">HNH nuclease domain-containing protein</fullName>
    </recommendedName>
</protein>
<feature type="domain" description="HNH nuclease" evidence="1">
    <location>
        <begin position="79"/>
        <end position="132"/>
    </location>
</feature>
<dbReference type="Gene3D" id="1.10.30.50">
    <property type="match status" value="1"/>
</dbReference>
<dbReference type="AlphaFoldDB" id="R4YPH3"/>
<accession>R4YPH3</accession>
<dbReference type="GO" id="GO:0008270">
    <property type="term" value="F:zinc ion binding"/>
    <property type="evidence" value="ECO:0007669"/>
    <property type="project" value="InterPro"/>
</dbReference>
<reference evidence="2 3" key="1">
    <citation type="journal article" date="2013" name="Nat. Commun.">
        <title>Genome sequence and functional genomic analysis of the oil-degrading bacterium Oleispira antarctica.</title>
        <authorList>
            <person name="Kube M."/>
            <person name="Chernikova T.N."/>
            <person name="Al-Ramahi Y."/>
            <person name="Beloqui A."/>
            <person name="Lopez-Cortez N."/>
            <person name="Guazzaroni M.E."/>
            <person name="Heipieper H.J."/>
            <person name="Klages S."/>
            <person name="Kotsyurbenko O.R."/>
            <person name="Langer I."/>
            <person name="Nechitaylo T.Y."/>
            <person name="Lunsdorf H."/>
            <person name="Fernandez M."/>
            <person name="Juarez S."/>
            <person name="Ciordia S."/>
            <person name="Singer A."/>
            <person name="Kagan O."/>
            <person name="Egorova O."/>
            <person name="Petit P.A."/>
            <person name="Stogios P."/>
            <person name="Kim Y."/>
            <person name="Tchigvintsev A."/>
            <person name="Flick R."/>
            <person name="Denaro R."/>
            <person name="Genovese M."/>
            <person name="Albar J.P."/>
            <person name="Reva O.N."/>
            <person name="Martinez-Gomariz M."/>
            <person name="Tran H."/>
            <person name="Ferrer M."/>
            <person name="Savchenko A."/>
            <person name="Yakunin A.F."/>
            <person name="Yakimov M.M."/>
            <person name="Golyshina O.V."/>
            <person name="Reinhardt R."/>
            <person name="Golyshin P.N."/>
        </authorList>
    </citation>
    <scope>NUCLEOTIDE SEQUENCE [LARGE SCALE GENOMIC DNA]</scope>
</reference>
<name>R4YPH3_OLEAN</name>
<dbReference type="EMBL" id="FO203512">
    <property type="protein sequence ID" value="CCK76810.1"/>
    <property type="molecule type" value="Genomic_DNA"/>
</dbReference>
<dbReference type="HOGENOM" id="CLU_1650405_0_0_6"/>
<proteinExistence type="predicted"/>
<sequence>MMLAEGVGSLKGHERCQLVLHVHQGGLGSTALDSNLDGRWLLPDAARRLACDASLLVVSEDDVGNVLNIGRRSRVIPPAMARALAIRDGGCCQFPGCCESSYVEGHHVKHWADGGETKLDNLVTLCRLFSNKKIIGSCIGESSFWRLNRYLLIKSLILVV</sequence>
<evidence type="ECO:0000313" key="2">
    <source>
        <dbReference type="EMBL" id="CCK76810.1"/>
    </source>
</evidence>
<evidence type="ECO:0000259" key="1">
    <source>
        <dbReference type="SMART" id="SM00507"/>
    </source>
</evidence>
<dbReference type="STRING" id="698738.OLEAN_C26340"/>
<gene>
    <name evidence="2" type="ORF">OLEAN_C26340</name>
</gene>
<dbReference type="CDD" id="cd00085">
    <property type="entry name" value="HNHc"/>
    <property type="match status" value="1"/>
</dbReference>
<organism evidence="2 3">
    <name type="scientific">Oleispira antarctica RB-8</name>
    <dbReference type="NCBI Taxonomy" id="698738"/>
    <lineage>
        <taxon>Bacteria</taxon>
        <taxon>Pseudomonadati</taxon>
        <taxon>Pseudomonadota</taxon>
        <taxon>Gammaproteobacteria</taxon>
        <taxon>Oceanospirillales</taxon>
        <taxon>Oceanospirillaceae</taxon>
        <taxon>Oleispira</taxon>
    </lineage>
</organism>
<dbReference type="Proteomes" id="UP000032749">
    <property type="component" value="Chromosome"/>
</dbReference>
<evidence type="ECO:0000313" key="3">
    <source>
        <dbReference type="Proteomes" id="UP000032749"/>
    </source>
</evidence>